<gene>
    <name evidence="2" type="ORF">DQX05_07920</name>
</gene>
<accession>A0A3A3GJ54</accession>
<dbReference type="RefSeq" id="WP_119792453.1">
    <property type="nucleotide sequence ID" value="NZ_QYZD01000005.1"/>
</dbReference>
<evidence type="ECO:0000259" key="1">
    <source>
        <dbReference type="Pfam" id="PF01370"/>
    </source>
</evidence>
<dbReference type="AlphaFoldDB" id="A0A3A3GJ54"/>
<evidence type="ECO:0000313" key="2">
    <source>
        <dbReference type="EMBL" id="RJG24768.1"/>
    </source>
</evidence>
<evidence type="ECO:0000313" key="3">
    <source>
        <dbReference type="Proteomes" id="UP000266177"/>
    </source>
</evidence>
<protein>
    <submittedName>
        <fullName evidence="2">NAD(P)-dependent oxidoreductase</fullName>
    </submittedName>
</protein>
<comment type="caution">
    <text evidence="2">The sequence shown here is derived from an EMBL/GenBank/DDBJ whole genome shotgun (WGS) entry which is preliminary data.</text>
</comment>
<dbReference type="Pfam" id="PF01370">
    <property type="entry name" value="Epimerase"/>
    <property type="match status" value="1"/>
</dbReference>
<dbReference type="Gene3D" id="3.40.50.720">
    <property type="entry name" value="NAD(P)-binding Rossmann-like Domain"/>
    <property type="match status" value="1"/>
</dbReference>
<proteinExistence type="predicted"/>
<dbReference type="InterPro" id="IPR001509">
    <property type="entry name" value="Epimerase_deHydtase"/>
</dbReference>
<feature type="domain" description="NAD-dependent epimerase/dehydratase" evidence="1">
    <location>
        <begin position="24"/>
        <end position="146"/>
    </location>
</feature>
<dbReference type="OrthoDB" id="9812470at2"/>
<dbReference type="EMBL" id="QYZD01000005">
    <property type="protein sequence ID" value="RJG24768.1"/>
    <property type="molecule type" value="Genomic_DNA"/>
</dbReference>
<dbReference type="InterPro" id="IPR036291">
    <property type="entry name" value="NAD(P)-bd_dom_sf"/>
</dbReference>
<dbReference type="Proteomes" id="UP000266177">
    <property type="component" value="Unassembled WGS sequence"/>
</dbReference>
<dbReference type="SUPFAM" id="SSF51735">
    <property type="entry name" value="NAD(P)-binding Rossmann-fold domains"/>
    <property type="match status" value="1"/>
</dbReference>
<sequence length="258" mass="29929">MKSCLIGYTGFVGSTLMRKTQFDDLYNSKNIQEIESMEYDLIVCAGAPAVKWRANQAPDEDLDNIKKLMKHIGSVKTKRFVLISTVDVYQYPCDVDETTSINPSVTDPYGRHRYYLEQFVNEKFENVLVVRLPGLFGKGLKKNFIYDLIHNNCLYLTHGESYFQFYNMEHIWSNIQTALNNNLNLVNFAVEPVMASEISNFCLGEEFNNVTDKEPVHYRMKSIYANLFCGQSCEYIANKQDILNDIRDFIREEKLKLV</sequence>
<name>A0A3A3GJ54_PANTH</name>
<organism evidence="2 3">
    <name type="scientific">Paenibacillus thiaminolyticus</name>
    <name type="common">Bacillus thiaminolyticus</name>
    <dbReference type="NCBI Taxonomy" id="49283"/>
    <lineage>
        <taxon>Bacteria</taxon>
        <taxon>Bacillati</taxon>
        <taxon>Bacillota</taxon>
        <taxon>Bacilli</taxon>
        <taxon>Bacillales</taxon>
        <taxon>Paenibacillaceae</taxon>
        <taxon>Paenibacillus</taxon>
    </lineage>
</organism>
<reference evidence="2 3" key="1">
    <citation type="submission" date="2018-09" db="EMBL/GenBank/DDBJ databases">
        <title>Paenibacillus SK2017-BO5.</title>
        <authorList>
            <person name="Piskunova J.V."/>
            <person name="Dubiley S.A."/>
            <person name="Severinov K.V."/>
        </authorList>
    </citation>
    <scope>NUCLEOTIDE SEQUENCE [LARGE SCALE GENOMIC DNA]</scope>
    <source>
        <strain evidence="2 3">BO5</strain>
    </source>
</reference>